<dbReference type="InterPro" id="IPR036407">
    <property type="entry name" value="DM_DNA-bd_sf"/>
</dbReference>
<evidence type="ECO:0000256" key="3">
    <source>
        <dbReference type="ARBA" id="ARBA00023125"/>
    </source>
</evidence>
<feature type="region of interest" description="Disordered" evidence="6">
    <location>
        <begin position="139"/>
        <end position="185"/>
    </location>
</feature>
<dbReference type="PANTHER" id="PTHR12322:SF116">
    <property type="entry name" value="DOUBLESEX-MAB RELATED 99B"/>
    <property type="match status" value="1"/>
</dbReference>
<reference evidence="8" key="1">
    <citation type="submission" date="2019-05" db="EMBL/GenBank/DDBJ databases">
        <title>Annotation for the trematode Fasciolopsis buski.</title>
        <authorList>
            <person name="Choi Y.-J."/>
        </authorList>
    </citation>
    <scope>NUCLEOTIDE SEQUENCE</scope>
    <source>
        <strain evidence="8">HT</strain>
        <tissue evidence="8">Whole worm</tissue>
    </source>
</reference>
<feature type="DNA-binding region" description="DM" evidence="5">
    <location>
        <begin position="71"/>
        <end position="118"/>
    </location>
</feature>
<dbReference type="PROSITE" id="PS40000">
    <property type="entry name" value="DM_1"/>
    <property type="match status" value="1"/>
</dbReference>
<organism evidence="8 9">
    <name type="scientific">Fasciolopsis buskii</name>
    <dbReference type="NCBI Taxonomy" id="27845"/>
    <lineage>
        <taxon>Eukaryota</taxon>
        <taxon>Metazoa</taxon>
        <taxon>Spiralia</taxon>
        <taxon>Lophotrochozoa</taxon>
        <taxon>Platyhelminthes</taxon>
        <taxon>Trematoda</taxon>
        <taxon>Digenea</taxon>
        <taxon>Plagiorchiida</taxon>
        <taxon>Echinostomata</taxon>
        <taxon>Echinostomatoidea</taxon>
        <taxon>Fasciolidae</taxon>
        <taxon>Fasciolopsis</taxon>
    </lineage>
</organism>
<dbReference type="PROSITE" id="PS50809">
    <property type="entry name" value="DM_2"/>
    <property type="match status" value="1"/>
</dbReference>
<dbReference type="EMBL" id="LUCM01001173">
    <property type="protein sequence ID" value="KAA0199350.1"/>
    <property type="molecule type" value="Genomic_DNA"/>
</dbReference>
<proteinExistence type="predicted"/>
<feature type="domain" description="DM" evidence="7">
    <location>
        <begin position="71"/>
        <end position="118"/>
    </location>
</feature>
<keyword evidence="1 5" id="KW-0479">Metal-binding</keyword>
<comment type="caution">
    <text evidence="8">The sequence shown here is derived from an EMBL/GenBank/DDBJ whole genome shotgun (WGS) entry which is preliminary data.</text>
</comment>
<evidence type="ECO:0000256" key="1">
    <source>
        <dbReference type="ARBA" id="ARBA00022723"/>
    </source>
</evidence>
<keyword evidence="3 5" id="KW-0238">DNA-binding</keyword>
<dbReference type="SMART" id="SM00301">
    <property type="entry name" value="DM"/>
    <property type="match status" value="1"/>
</dbReference>
<comment type="subcellular location">
    <subcellularLocation>
        <location evidence="5">Nucleus</location>
    </subcellularLocation>
</comment>
<dbReference type="GO" id="GO:0007548">
    <property type="term" value="P:sex differentiation"/>
    <property type="evidence" value="ECO:0007669"/>
    <property type="project" value="TreeGrafter"/>
</dbReference>
<dbReference type="InterPro" id="IPR001275">
    <property type="entry name" value="DM_DNA-bd"/>
</dbReference>
<evidence type="ECO:0000313" key="8">
    <source>
        <dbReference type="EMBL" id="KAA0199350.1"/>
    </source>
</evidence>
<evidence type="ECO:0000259" key="7">
    <source>
        <dbReference type="PROSITE" id="PS50809"/>
    </source>
</evidence>
<gene>
    <name evidence="8" type="ORF">FBUS_03112</name>
</gene>
<protein>
    <recommendedName>
        <fullName evidence="7">DM domain-containing protein</fullName>
    </recommendedName>
</protein>
<dbReference type="AlphaFoldDB" id="A0A8E0S1X5"/>
<accession>A0A8E0S1X5</accession>
<dbReference type="GO" id="GO:0005634">
    <property type="term" value="C:nucleus"/>
    <property type="evidence" value="ECO:0007669"/>
    <property type="project" value="UniProtKB-SubCell"/>
</dbReference>
<dbReference type="FunFam" id="4.10.1040.10:FF:000001">
    <property type="entry name" value="doublesex- and mab-3-related transcription factor 1"/>
    <property type="match status" value="1"/>
</dbReference>
<evidence type="ECO:0000313" key="9">
    <source>
        <dbReference type="Proteomes" id="UP000728185"/>
    </source>
</evidence>
<keyword evidence="9" id="KW-1185">Reference proteome</keyword>
<keyword evidence="2 5" id="KW-0862">Zinc</keyword>
<dbReference type="GO" id="GO:0000981">
    <property type="term" value="F:DNA-binding transcription factor activity, RNA polymerase II-specific"/>
    <property type="evidence" value="ECO:0007669"/>
    <property type="project" value="TreeGrafter"/>
</dbReference>
<dbReference type="OrthoDB" id="6162476at2759"/>
<evidence type="ECO:0000256" key="4">
    <source>
        <dbReference type="ARBA" id="ARBA00023242"/>
    </source>
</evidence>
<evidence type="ECO:0000256" key="5">
    <source>
        <dbReference type="PROSITE-ProRule" id="PRU00070"/>
    </source>
</evidence>
<dbReference type="SUPFAM" id="SSF82927">
    <property type="entry name" value="Cysteine-rich DNA binding domain, (DM domain)"/>
    <property type="match status" value="1"/>
</dbReference>
<dbReference type="GO" id="GO:0000978">
    <property type="term" value="F:RNA polymerase II cis-regulatory region sequence-specific DNA binding"/>
    <property type="evidence" value="ECO:0007669"/>
    <property type="project" value="TreeGrafter"/>
</dbReference>
<dbReference type="Pfam" id="PF00751">
    <property type="entry name" value="DM"/>
    <property type="match status" value="1"/>
</dbReference>
<dbReference type="Proteomes" id="UP000728185">
    <property type="component" value="Unassembled WGS sequence"/>
</dbReference>
<evidence type="ECO:0000256" key="2">
    <source>
        <dbReference type="ARBA" id="ARBA00022833"/>
    </source>
</evidence>
<dbReference type="InterPro" id="IPR026607">
    <property type="entry name" value="DMRT"/>
</dbReference>
<name>A0A8E0S1X5_9TREM</name>
<dbReference type="Gene3D" id="4.10.1040.10">
    <property type="entry name" value="DM DNA-binding domain"/>
    <property type="match status" value="1"/>
</dbReference>
<dbReference type="GO" id="GO:0046872">
    <property type="term" value="F:metal ion binding"/>
    <property type="evidence" value="ECO:0007669"/>
    <property type="project" value="UniProtKB-KW"/>
</dbReference>
<sequence length="380" mass="42032">MSTKPVTSLQAKFPIQITHGSQPLPLFNPPMALAEMDPIAARQVAKMIKSHSVHFNENQPQRATGLRRPKCARCRNHGLIAWVKGHKRHCAYRDCTCAQCILIVERQRVMAAQVALKRRQAVEEVLVFDWQRMTNGLPYNLYAEPNDPDDREGNKTNEKQGKQKKQPGAKCPKSMNETNQSHPKMVTSFPADVTRATPTVVRPNASSSPIAQQDSLTASTLSPMRLEETDQLLNNSPLPCTMNTSVQQSHPSRMTSTVLTGMDNTQSQALFLSALFQQLPKPSHFQSTESLGVGNSVLPDIPCTTVSLPSRGSLHYPILQSQMTVDSYESIPTMTRIPLQPTAYHLDSTPAGVSNALNWASFLSCSMPSVNPSFPNHMHN</sequence>
<evidence type="ECO:0000256" key="6">
    <source>
        <dbReference type="SAM" id="MobiDB-lite"/>
    </source>
</evidence>
<keyword evidence="4 5" id="KW-0539">Nucleus</keyword>
<feature type="compositionally biased region" description="Basic and acidic residues" evidence="6">
    <location>
        <begin position="151"/>
        <end position="161"/>
    </location>
</feature>
<dbReference type="PANTHER" id="PTHR12322">
    <property type="entry name" value="DOUBLESEX AND MAB-3 RELATED TRANSCRIPTION FACTOR DMRT"/>
    <property type="match status" value="1"/>
</dbReference>